<proteinExistence type="predicted"/>
<reference evidence="2" key="1">
    <citation type="journal article" date="2023" name="Hortic. Res.">
        <title>A chromosome-level phased genome enabling allele-level studies in sweet orange: a case study on citrus Huanglongbing tolerance.</title>
        <authorList>
            <person name="Wu B."/>
            <person name="Yu Q."/>
            <person name="Deng Z."/>
            <person name="Duan Y."/>
            <person name="Luo F."/>
            <person name="Gmitter F. Jr."/>
        </authorList>
    </citation>
    <scope>NUCLEOTIDE SEQUENCE [LARGE SCALE GENOMIC DNA]</scope>
    <source>
        <strain evidence="2">cv. Valencia</strain>
    </source>
</reference>
<accession>A0ACB8KE44</accession>
<dbReference type="Proteomes" id="UP000829398">
    <property type="component" value="Chromosome 5"/>
</dbReference>
<gene>
    <name evidence="1" type="ORF">KPL71_014777</name>
</gene>
<name>A0ACB8KE44_CITSI</name>
<evidence type="ECO:0000313" key="1">
    <source>
        <dbReference type="EMBL" id="KAH9752650.1"/>
    </source>
</evidence>
<dbReference type="EMBL" id="CM039174">
    <property type="protein sequence ID" value="KAH9752650.1"/>
    <property type="molecule type" value="Genomic_DNA"/>
</dbReference>
<protein>
    <submittedName>
        <fullName evidence="1">Uncharacterized protein</fullName>
    </submittedName>
</protein>
<sequence length="308" mass="33947">MVDASANGALLSKSYNEAYEILERIANNNYQWPSTKQAAARGTAGVHNVDALRTLSAQVTSLTRMVKAMTTAPATVNQISDMSCVYCGEGHLFDNCPGNPALVNYMGSFNRQNQDNPYSNTYNPGWRQHPNFSWSYQNQTTAAPSLIKDYIVKNEVVVQSHAASLKNLENQIGQLATAVSNRPHGSLPINTEDPRREGKEHCKVINLRSGKDVHSPVGVPKRKIESNKGQEDTQVENESQSSTFRNANQHSSATTFTESYDPASGGKEATTPIVTDLSRAKEKQSVQPAAAQQFRHPPPFPQRFQKQQ</sequence>
<keyword evidence="2" id="KW-1185">Reference proteome</keyword>
<comment type="caution">
    <text evidence="1">The sequence shown here is derived from an EMBL/GenBank/DDBJ whole genome shotgun (WGS) entry which is preliminary data.</text>
</comment>
<organism evidence="1 2">
    <name type="scientific">Citrus sinensis</name>
    <name type="common">Sweet orange</name>
    <name type="synonym">Citrus aurantium var. sinensis</name>
    <dbReference type="NCBI Taxonomy" id="2711"/>
    <lineage>
        <taxon>Eukaryota</taxon>
        <taxon>Viridiplantae</taxon>
        <taxon>Streptophyta</taxon>
        <taxon>Embryophyta</taxon>
        <taxon>Tracheophyta</taxon>
        <taxon>Spermatophyta</taxon>
        <taxon>Magnoliopsida</taxon>
        <taxon>eudicotyledons</taxon>
        <taxon>Gunneridae</taxon>
        <taxon>Pentapetalae</taxon>
        <taxon>rosids</taxon>
        <taxon>malvids</taxon>
        <taxon>Sapindales</taxon>
        <taxon>Rutaceae</taxon>
        <taxon>Aurantioideae</taxon>
        <taxon>Citrus</taxon>
    </lineage>
</organism>
<evidence type="ECO:0000313" key="2">
    <source>
        <dbReference type="Proteomes" id="UP000829398"/>
    </source>
</evidence>